<proteinExistence type="predicted"/>
<evidence type="ECO:0000313" key="2">
    <source>
        <dbReference type="EMBL" id="KAK3943900.1"/>
    </source>
</evidence>
<dbReference type="PANTHER" id="PTHR42791:SF2">
    <property type="entry name" value="N-ACETYLTRANSFERASE DOMAIN-CONTAINING PROTEIN"/>
    <property type="match status" value="1"/>
</dbReference>
<sequence>VAEVQEHGGSSRKDANHVRFNAFREKQIEAGKKYFDPIVPAPERLHLQILSTLPDHRRAGYGSALCNWAMNLVREEGLKGMSVMASPMGCELYTRLGFVRVGSVHIHIEGDDESVNLEAMIYWNP</sequence>
<organism evidence="2 3">
    <name type="scientific">Diplogelasinospora grovesii</name>
    <dbReference type="NCBI Taxonomy" id="303347"/>
    <lineage>
        <taxon>Eukaryota</taxon>
        <taxon>Fungi</taxon>
        <taxon>Dikarya</taxon>
        <taxon>Ascomycota</taxon>
        <taxon>Pezizomycotina</taxon>
        <taxon>Sordariomycetes</taxon>
        <taxon>Sordariomycetidae</taxon>
        <taxon>Sordariales</taxon>
        <taxon>Diplogelasinosporaceae</taxon>
        <taxon>Diplogelasinospora</taxon>
    </lineage>
</organism>
<accession>A0AAN6NDR8</accession>
<dbReference type="SUPFAM" id="SSF55729">
    <property type="entry name" value="Acyl-CoA N-acyltransferases (Nat)"/>
    <property type="match status" value="1"/>
</dbReference>
<dbReference type="PROSITE" id="PS51186">
    <property type="entry name" value="GNAT"/>
    <property type="match status" value="1"/>
</dbReference>
<dbReference type="InterPro" id="IPR016181">
    <property type="entry name" value="Acyl_CoA_acyltransferase"/>
</dbReference>
<feature type="domain" description="N-acetyltransferase" evidence="1">
    <location>
        <begin position="1"/>
        <end position="118"/>
    </location>
</feature>
<dbReference type="AlphaFoldDB" id="A0AAN6NDR8"/>
<dbReference type="InterPro" id="IPR052523">
    <property type="entry name" value="Trichothecene_AcTrans"/>
</dbReference>
<keyword evidence="3" id="KW-1185">Reference proteome</keyword>
<evidence type="ECO:0000259" key="1">
    <source>
        <dbReference type="PROSITE" id="PS51186"/>
    </source>
</evidence>
<dbReference type="Gene3D" id="3.40.630.30">
    <property type="match status" value="1"/>
</dbReference>
<protein>
    <recommendedName>
        <fullName evidence="1">N-acetyltransferase domain-containing protein</fullName>
    </recommendedName>
</protein>
<gene>
    <name evidence="2" type="ORF">QBC46DRAFT_240792</name>
</gene>
<dbReference type="EMBL" id="MU853762">
    <property type="protein sequence ID" value="KAK3943900.1"/>
    <property type="molecule type" value="Genomic_DNA"/>
</dbReference>
<feature type="non-terminal residue" evidence="2">
    <location>
        <position position="125"/>
    </location>
</feature>
<name>A0AAN6NDR8_9PEZI</name>
<feature type="non-terminal residue" evidence="2">
    <location>
        <position position="1"/>
    </location>
</feature>
<dbReference type="Pfam" id="PF13508">
    <property type="entry name" value="Acetyltransf_7"/>
    <property type="match status" value="1"/>
</dbReference>
<dbReference type="CDD" id="cd04301">
    <property type="entry name" value="NAT_SF"/>
    <property type="match status" value="1"/>
</dbReference>
<evidence type="ECO:0000313" key="3">
    <source>
        <dbReference type="Proteomes" id="UP001303473"/>
    </source>
</evidence>
<reference evidence="3" key="1">
    <citation type="journal article" date="2023" name="Mol. Phylogenet. Evol.">
        <title>Genome-scale phylogeny and comparative genomics of the fungal order Sordariales.</title>
        <authorList>
            <person name="Hensen N."/>
            <person name="Bonometti L."/>
            <person name="Westerberg I."/>
            <person name="Brannstrom I.O."/>
            <person name="Guillou S."/>
            <person name="Cros-Aarteil S."/>
            <person name="Calhoun S."/>
            <person name="Haridas S."/>
            <person name="Kuo A."/>
            <person name="Mondo S."/>
            <person name="Pangilinan J."/>
            <person name="Riley R."/>
            <person name="LaButti K."/>
            <person name="Andreopoulos B."/>
            <person name="Lipzen A."/>
            <person name="Chen C."/>
            <person name="Yan M."/>
            <person name="Daum C."/>
            <person name="Ng V."/>
            <person name="Clum A."/>
            <person name="Steindorff A."/>
            <person name="Ohm R.A."/>
            <person name="Martin F."/>
            <person name="Silar P."/>
            <person name="Natvig D.O."/>
            <person name="Lalanne C."/>
            <person name="Gautier V."/>
            <person name="Ament-Velasquez S.L."/>
            <person name="Kruys A."/>
            <person name="Hutchinson M.I."/>
            <person name="Powell A.J."/>
            <person name="Barry K."/>
            <person name="Miller A.N."/>
            <person name="Grigoriev I.V."/>
            <person name="Debuchy R."/>
            <person name="Gladieux P."/>
            <person name="Hiltunen Thoren M."/>
            <person name="Johannesson H."/>
        </authorList>
    </citation>
    <scope>NUCLEOTIDE SEQUENCE [LARGE SCALE GENOMIC DNA]</scope>
    <source>
        <strain evidence="3">CBS 340.73</strain>
    </source>
</reference>
<dbReference type="InterPro" id="IPR000182">
    <property type="entry name" value="GNAT_dom"/>
</dbReference>
<dbReference type="PANTHER" id="PTHR42791">
    <property type="entry name" value="GNAT FAMILY ACETYLTRANSFERASE"/>
    <property type="match status" value="1"/>
</dbReference>
<dbReference type="GO" id="GO:0016747">
    <property type="term" value="F:acyltransferase activity, transferring groups other than amino-acyl groups"/>
    <property type="evidence" value="ECO:0007669"/>
    <property type="project" value="InterPro"/>
</dbReference>
<comment type="caution">
    <text evidence="2">The sequence shown here is derived from an EMBL/GenBank/DDBJ whole genome shotgun (WGS) entry which is preliminary data.</text>
</comment>
<dbReference type="Proteomes" id="UP001303473">
    <property type="component" value="Unassembled WGS sequence"/>
</dbReference>